<dbReference type="Pfam" id="PF09612">
    <property type="entry name" value="HtrL_YibB"/>
    <property type="match status" value="1"/>
</dbReference>
<proteinExistence type="predicted"/>
<dbReference type="InterPro" id="IPR011735">
    <property type="entry name" value="WlaTC/HtrL_glycosyltransf"/>
</dbReference>
<reference evidence="1" key="1">
    <citation type="journal article" date="2020" name="Nature">
        <title>Giant virus diversity and host interactions through global metagenomics.</title>
        <authorList>
            <person name="Schulz F."/>
            <person name="Roux S."/>
            <person name="Paez-Espino D."/>
            <person name="Jungbluth S."/>
            <person name="Walsh D.A."/>
            <person name="Denef V.J."/>
            <person name="McMahon K.D."/>
            <person name="Konstantinidis K.T."/>
            <person name="Eloe-Fadrosh E.A."/>
            <person name="Kyrpides N.C."/>
            <person name="Woyke T."/>
        </authorList>
    </citation>
    <scope>NUCLEOTIDE SEQUENCE</scope>
    <source>
        <strain evidence="1">GVMAG-M-3300010158-13</strain>
    </source>
</reference>
<name>A0A6C0B735_9ZZZZ</name>
<sequence length="255" mass="30191">MSCTIVTAYFKLAKSKASHEIYLDWMQNMLAIDNEMVIFCDPKCAQEIEGFRANKLEKTRIIPCRFNEFFTYRYANYFLEHCKMDSEVNIGHNMFLYMIWSEKSHFLKRAIELDPFGSSYFLWTDIGCFRRPNTEYLNWPSPSLIELLPKDKVLLLSVVPFSDEELNVHSFDKLPSFKTVNRIGGTIFGGGKEVLLEWHDKYYEMLEYFVSIDQFIGKDQSIMNSVYLLNRQMCKLVNWTKGCADAWFYLQDYLR</sequence>
<evidence type="ECO:0000313" key="1">
    <source>
        <dbReference type="EMBL" id="QHS87862.1"/>
    </source>
</evidence>
<accession>A0A6C0B735</accession>
<dbReference type="EMBL" id="MN739089">
    <property type="protein sequence ID" value="QHS87862.1"/>
    <property type="molecule type" value="Genomic_DNA"/>
</dbReference>
<organism evidence="1">
    <name type="scientific">viral metagenome</name>
    <dbReference type="NCBI Taxonomy" id="1070528"/>
    <lineage>
        <taxon>unclassified sequences</taxon>
        <taxon>metagenomes</taxon>
        <taxon>organismal metagenomes</taxon>
    </lineage>
</organism>
<dbReference type="AlphaFoldDB" id="A0A6C0B735"/>
<protein>
    <submittedName>
        <fullName evidence="1">Uncharacterized protein</fullName>
    </submittedName>
</protein>